<dbReference type="PANTHER" id="PTHR39639">
    <property type="entry name" value="CHROMOSOME 16, WHOLE GENOME SHOTGUN SEQUENCE"/>
    <property type="match status" value="1"/>
</dbReference>
<keyword evidence="3" id="KW-1185">Reference proteome</keyword>
<evidence type="ECO:0000313" key="3">
    <source>
        <dbReference type="Proteomes" id="UP000028653"/>
    </source>
</evidence>
<evidence type="ECO:0000313" key="2">
    <source>
        <dbReference type="EMBL" id="KFC76684.1"/>
    </source>
</evidence>
<dbReference type="Pfam" id="PF03235">
    <property type="entry name" value="GmrSD_N"/>
    <property type="match status" value="1"/>
</dbReference>
<feature type="domain" description="GmrSD restriction endonucleases N-terminal" evidence="1">
    <location>
        <begin position="25"/>
        <end position="177"/>
    </location>
</feature>
<gene>
    <name evidence="2" type="ORF">GBAG_4319</name>
</gene>
<dbReference type="EMBL" id="JMPI01000076">
    <property type="protein sequence ID" value="KFC76684.1"/>
    <property type="molecule type" value="Genomic_DNA"/>
</dbReference>
<evidence type="ECO:0000259" key="1">
    <source>
        <dbReference type="Pfam" id="PF03235"/>
    </source>
</evidence>
<dbReference type="InterPro" id="IPR004919">
    <property type="entry name" value="GmrSD_N"/>
</dbReference>
<name>A0A085FYY9_9ENTR</name>
<dbReference type="AlphaFoldDB" id="A0A085FYY9"/>
<protein>
    <recommendedName>
        <fullName evidence="1">GmrSD restriction endonucleases N-terminal domain-containing protein</fullName>
    </recommendedName>
</protein>
<dbReference type="OrthoDB" id="7802453at2"/>
<dbReference type="Proteomes" id="UP000028653">
    <property type="component" value="Unassembled WGS sequence"/>
</dbReference>
<sequence>MFDIEEVITKKRNSLKADRLDMSFGELMNMYEDGDLFITPEYQRAFRWSNFQQTRFIESVLLGIPIPPIFVAEDDKGKWEVVDGLQRISTIFSFFGVLSSFPEKNNLQLCEGEMVAELANININNLPIRLKTTIKRAVCRVEIVRWDSNEDIRYELFNRLNTGASPLSDQEIRNCIFRSYPVDLNQILRDVAVMPNFINLISPSSTKKEEMFLEELVLRYFAFKHFNDDFKTTIPNFLSDFMRVVSKGEYAFDLEAEKQSFVDLIDFLMANNGRELFRPKGPFVLHLFDSMSYALPKVFDTINGNEDRILKAINTLLTDDVYQGVSVLAFSTTRIRNRMDRALEIFRSA</sequence>
<dbReference type="eggNOG" id="COG1479">
    <property type="taxonomic scope" value="Bacteria"/>
</dbReference>
<proteinExistence type="predicted"/>
<accession>A0A085FYY9</accession>
<organism evidence="2 3">
    <name type="scientific">Buttiauxella agrestis ATCC 33320</name>
    <dbReference type="NCBI Taxonomy" id="1006004"/>
    <lineage>
        <taxon>Bacteria</taxon>
        <taxon>Pseudomonadati</taxon>
        <taxon>Pseudomonadota</taxon>
        <taxon>Gammaproteobacteria</taxon>
        <taxon>Enterobacterales</taxon>
        <taxon>Enterobacteriaceae</taxon>
        <taxon>Buttiauxella</taxon>
    </lineage>
</organism>
<reference evidence="2 3" key="1">
    <citation type="submission" date="2014-05" db="EMBL/GenBank/DDBJ databases">
        <title>ATOL: Assembling a taxonomically balanced genome-scale reconstruction of the evolutionary history of the Enterobacteriaceae.</title>
        <authorList>
            <person name="Plunkett G.III."/>
            <person name="Neeno-Eckwall E.C."/>
            <person name="Glasner J.D."/>
            <person name="Perna N.T."/>
        </authorList>
    </citation>
    <scope>NUCLEOTIDE SEQUENCE [LARGE SCALE GENOMIC DNA]</scope>
    <source>
        <strain evidence="2 3">ATCC 33320</strain>
    </source>
</reference>
<dbReference type="STRING" id="1006004.GBAG_4319"/>
<dbReference type="RefSeq" id="WP_034500128.1">
    <property type="nucleotide sequence ID" value="NZ_JMPI01000076.1"/>
</dbReference>
<dbReference type="PANTHER" id="PTHR39639:SF1">
    <property type="entry name" value="DUF262 DOMAIN-CONTAINING PROTEIN"/>
    <property type="match status" value="1"/>
</dbReference>
<comment type="caution">
    <text evidence="2">The sequence shown here is derived from an EMBL/GenBank/DDBJ whole genome shotgun (WGS) entry which is preliminary data.</text>
</comment>